<evidence type="ECO:0000256" key="5">
    <source>
        <dbReference type="SAM" id="Phobius"/>
    </source>
</evidence>
<evidence type="ECO:0000256" key="3">
    <source>
        <dbReference type="ARBA" id="ARBA00022729"/>
    </source>
</evidence>
<organism evidence="7 8">
    <name type="scientific">Mastacembelus armatus</name>
    <name type="common">zig-zag eel</name>
    <dbReference type="NCBI Taxonomy" id="205130"/>
    <lineage>
        <taxon>Eukaryota</taxon>
        <taxon>Metazoa</taxon>
        <taxon>Chordata</taxon>
        <taxon>Craniata</taxon>
        <taxon>Vertebrata</taxon>
        <taxon>Euteleostomi</taxon>
        <taxon>Actinopterygii</taxon>
        <taxon>Neopterygii</taxon>
        <taxon>Teleostei</taxon>
        <taxon>Neoteleostei</taxon>
        <taxon>Acanthomorphata</taxon>
        <taxon>Anabantaria</taxon>
        <taxon>Synbranchiformes</taxon>
        <taxon>Mastacembelidae</taxon>
        <taxon>Mastacembelus</taxon>
    </lineage>
</organism>
<dbReference type="GO" id="GO:0007166">
    <property type="term" value="P:cell surface receptor signaling pathway"/>
    <property type="evidence" value="ECO:0007669"/>
    <property type="project" value="TreeGrafter"/>
</dbReference>
<sequence>MNNLGVRAVLVVLLFVPSVKAVAGSVTFWRETYTMTCPEKGEWFLKGDNVSCSSEESTCTVTYNGKNKGPYFCKYTDHLNVEKKYYFYVQGKVCENCFELDGTIFMLIVVLDIVATIFVILLIYMNTKKKSSSGPMPTSKAPARSGGRAPPVPSPDYEPLSTHTRSQDTYSTVVNKTG</sequence>
<keyword evidence="3 6" id="KW-0732">Signal</keyword>
<dbReference type="InParanoid" id="A0A7N8YEE8"/>
<dbReference type="PANTHER" id="PTHR10570">
    <property type="entry name" value="T-CELL SURFACE GLYCOPROTEIN CD3 GAMMA CHAIN / DELTA CHAIN"/>
    <property type="match status" value="1"/>
</dbReference>
<dbReference type="OrthoDB" id="9947847at2759"/>
<reference evidence="7" key="1">
    <citation type="submission" date="2025-08" db="UniProtKB">
        <authorList>
            <consortium name="Ensembl"/>
        </authorList>
    </citation>
    <scope>IDENTIFICATION</scope>
</reference>
<dbReference type="PANTHER" id="PTHR10570:SF9">
    <property type="entry name" value="T-CELL SURFACE GLYCOPROTEIN CD3 EPSILON CHAIN"/>
    <property type="match status" value="1"/>
</dbReference>
<feature type="signal peptide" evidence="6">
    <location>
        <begin position="1"/>
        <end position="21"/>
    </location>
</feature>
<proteinExistence type="predicted"/>
<feature type="region of interest" description="Disordered" evidence="4">
    <location>
        <begin position="129"/>
        <end position="178"/>
    </location>
</feature>
<evidence type="ECO:0000313" key="7">
    <source>
        <dbReference type="Ensembl" id="ENSMAMP00000064384.1"/>
    </source>
</evidence>
<feature type="transmembrane region" description="Helical" evidence="5">
    <location>
        <begin position="104"/>
        <end position="124"/>
    </location>
</feature>
<dbReference type="InterPro" id="IPR013783">
    <property type="entry name" value="Ig-like_fold"/>
</dbReference>
<dbReference type="GeneID" id="113125748"/>
<keyword evidence="5" id="KW-1133">Transmembrane helix</keyword>
<dbReference type="GO" id="GO:0004888">
    <property type="term" value="F:transmembrane signaling receptor activity"/>
    <property type="evidence" value="ECO:0007669"/>
    <property type="project" value="TreeGrafter"/>
</dbReference>
<dbReference type="GeneTree" id="ENSGT00730000111885"/>
<evidence type="ECO:0000256" key="2">
    <source>
        <dbReference type="ARBA" id="ARBA00022475"/>
    </source>
</evidence>
<comment type="subcellular location">
    <subcellularLocation>
        <location evidence="1">Cell membrane</location>
        <topology evidence="1">Single-pass type I membrane protein</topology>
    </subcellularLocation>
</comment>
<feature type="compositionally biased region" description="Polar residues" evidence="4">
    <location>
        <begin position="161"/>
        <end position="178"/>
    </location>
</feature>
<dbReference type="GO" id="GO:0042105">
    <property type="term" value="C:alpha-beta T cell receptor complex"/>
    <property type="evidence" value="ECO:0007669"/>
    <property type="project" value="TreeGrafter"/>
</dbReference>
<dbReference type="AlphaFoldDB" id="A0A7N8YEE8"/>
<evidence type="ECO:0000313" key="8">
    <source>
        <dbReference type="Proteomes" id="UP000261640"/>
    </source>
</evidence>
<keyword evidence="5" id="KW-0812">Transmembrane</keyword>
<evidence type="ECO:0000256" key="4">
    <source>
        <dbReference type="SAM" id="MobiDB-lite"/>
    </source>
</evidence>
<keyword evidence="5" id="KW-0472">Membrane</keyword>
<dbReference type="Gene3D" id="2.60.40.10">
    <property type="entry name" value="Immunoglobulins"/>
    <property type="match status" value="1"/>
</dbReference>
<reference evidence="7" key="2">
    <citation type="submission" date="2025-09" db="UniProtKB">
        <authorList>
            <consortium name="Ensembl"/>
        </authorList>
    </citation>
    <scope>IDENTIFICATION</scope>
</reference>
<dbReference type="InterPro" id="IPR015484">
    <property type="entry name" value="CD3_esu/gsu/dsu"/>
</dbReference>
<name>A0A7N8YEE8_9TELE</name>
<evidence type="ECO:0000256" key="1">
    <source>
        <dbReference type="ARBA" id="ARBA00004251"/>
    </source>
</evidence>
<feature type="chain" id="PRO_5030816966" evidence="6">
    <location>
        <begin position="22"/>
        <end position="178"/>
    </location>
</feature>
<dbReference type="GO" id="GO:0009897">
    <property type="term" value="C:external side of plasma membrane"/>
    <property type="evidence" value="ECO:0007669"/>
    <property type="project" value="TreeGrafter"/>
</dbReference>
<accession>A0A7N8YEE8</accession>
<dbReference type="Ensembl" id="ENSMAMT00000054454.1">
    <property type="protein sequence ID" value="ENSMAMP00000064384.1"/>
    <property type="gene ID" value="ENSMAMG00000026828.1"/>
</dbReference>
<keyword evidence="8" id="KW-1185">Reference proteome</keyword>
<protein>
    <submittedName>
        <fullName evidence="7">CD3e molecule</fullName>
    </submittedName>
</protein>
<evidence type="ECO:0000256" key="6">
    <source>
        <dbReference type="SAM" id="SignalP"/>
    </source>
</evidence>
<dbReference type="GO" id="GO:0045059">
    <property type="term" value="P:positive thymic T cell selection"/>
    <property type="evidence" value="ECO:0007669"/>
    <property type="project" value="TreeGrafter"/>
</dbReference>
<keyword evidence="2" id="KW-1003">Cell membrane</keyword>
<dbReference type="Proteomes" id="UP000261640">
    <property type="component" value="Unplaced"/>
</dbReference>
<dbReference type="RefSeq" id="XP_026155206.1">
    <property type="nucleotide sequence ID" value="XM_026299421.1"/>
</dbReference>